<dbReference type="AlphaFoldDB" id="A0A8S9GUM1"/>
<sequence length="112" mass="13119">MLTWWVVISSYYRGDPDNWSQSLDVQSLWSLDWPALCVFCFLGDEQNCTEKGLPQTKREYQRWESYESIPLGPYGHLATQNGHSLGKESLDSQKDGESILRMENQSVWFFKF</sequence>
<evidence type="ECO:0000313" key="2">
    <source>
        <dbReference type="EMBL" id="KAF3611678.1"/>
    </source>
</evidence>
<evidence type="ECO:0000313" key="1">
    <source>
        <dbReference type="EMBL" id="KAF2549219.1"/>
    </source>
</evidence>
<comment type="caution">
    <text evidence="1">The sequence shown here is derived from an EMBL/GenBank/DDBJ whole genome shotgun (WGS) entry which is preliminary data.</text>
</comment>
<gene>
    <name evidence="2" type="ORF">DY000_02051477</name>
    <name evidence="1" type="ORF">F2Q70_00024012</name>
</gene>
<reference evidence="1" key="1">
    <citation type="submission" date="2019-12" db="EMBL/GenBank/DDBJ databases">
        <title>Genome sequencing and annotation of Brassica cretica.</title>
        <authorList>
            <person name="Studholme D.J."/>
            <person name="Sarris P.F."/>
        </authorList>
    </citation>
    <scope>NUCLEOTIDE SEQUENCE</scope>
    <source>
        <strain evidence="1">PFS-102/07</strain>
        <tissue evidence="1">Leaf</tissue>
    </source>
</reference>
<name>A0A8S9GUM1_BRACR</name>
<organism evidence="1">
    <name type="scientific">Brassica cretica</name>
    <name type="common">Mustard</name>
    <dbReference type="NCBI Taxonomy" id="69181"/>
    <lineage>
        <taxon>Eukaryota</taxon>
        <taxon>Viridiplantae</taxon>
        <taxon>Streptophyta</taxon>
        <taxon>Embryophyta</taxon>
        <taxon>Tracheophyta</taxon>
        <taxon>Spermatophyta</taxon>
        <taxon>Magnoliopsida</taxon>
        <taxon>eudicotyledons</taxon>
        <taxon>Gunneridae</taxon>
        <taxon>Pentapetalae</taxon>
        <taxon>rosids</taxon>
        <taxon>malvids</taxon>
        <taxon>Brassicales</taxon>
        <taxon>Brassicaceae</taxon>
        <taxon>Brassiceae</taxon>
        <taxon>Brassica</taxon>
    </lineage>
</organism>
<evidence type="ECO:0000313" key="3">
    <source>
        <dbReference type="Proteomes" id="UP000266723"/>
    </source>
</evidence>
<proteinExistence type="predicted"/>
<keyword evidence="3" id="KW-1185">Reference proteome</keyword>
<dbReference type="EMBL" id="QGKY02001925">
    <property type="protein sequence ID" value="KAF2549219.1"/>
    <property type="molecule type" value="Genomic_DNA"/>
</dbReference>
<protein>
    <submittedName>
        <fullName evidence="1">Uncharacterized protein</fullName>
    </submittedName>
</protein>
<accession>A0A8S9GUM1</accession>
<reference evidence="2" key="2">
    <citation type="submission" date="2019-12" db="EMBL/GenBank/DDBJ databases">
        <authorList>
            <person name="Studholme D.J."/>
            <person name="Sarris P."/>
        </authorList>
    </citation>
    <scope>NUCLEOTIDE SEQUENCE</scope>
    <source>
        <strain evidence="2">PFS-1207/04</strain>
        <tissue evidence="2">Leaf</tissue>
    </source>
</reference>
<dbReference type="Proteomes" id="UP000266723">
    <property type="component" value="Unassembled WGS sequence"/>
</dbReference>
<reference evidence="2 3" key="3">
    <citation type="journal article" date="2020" name="BMC Genomics">
        <title>Intraspecific diversification of the crop wild relative Brassica cretica Lam. using demographic model selection.</title>
        <authorList>
            <person name="Kioukis A."/>
            <person name="Michalopoulou V.A."/>
            <person name="Briers L."/>
            <person name="Pirintsos S."/>
            <person name="Studholme D.J."/>
            <person name="Pavlidis P."/>
            <person name="Sarris P.F."/>
        </authorList>
    </citation>
    <scope>NUCLEOTIDE SEQUENCE [LARGE SCALE GENOMIC DNA]</scope>
    <source>
        <strain evidence="3">cv. PFS-1207/04</strain>
        <strain evidence="2">PFS-1207/04</strain>
    </source>
</reference>
<dbReference type="EMBL" id="QGKV02000297">
    <property type="protein sequence ID" value="KAF3611678.1"/>
    <property type="molecule type" value="Genomic_DNA"/>
</dbReference>